<dbReference type="RefSeq" id="WP_090804545.1">
    <property type="nucleotide sequence ID" value="NZ_BOND01000013.1"/>
</dbReference>
<dbReference type="Pfam" id="PF25862">
    <property type="entry name" value="PglZ_1st"/>
    <property type="match status" value="1"/>
</dbReference>
<dbReference type="InterPro" id="IPR058881">
    <property type="entry name" value="PglZ_2nd"/>
</dbReference>
<dbReference type="Pfam" id="PF08665">
    <property type="entry name" value="PglZ"/>
    <property type="match status" value="1"/>
</dbReference>
<evidence type="ECO:0000313" key="5">
    <source>
        <dbReference type="EMBL" id="SDZ66681.1"/>
    </source>
</evidence>
<reference evidence="6" key="1">
    <citation type="submission" date="2016-10" db="EMBL/GenBank/DDBJ databases">
        <authorList>
            <person name="Varghese N."/>
            <person name="Submissions S."/>
        </authorList>
    </citation>
    <scope>NUCLEOTIDE SEQUENCE [LARGE SCALE GENOMIC DNA]</scope>
    <source>
        <strain evidence="6">DSM 44718</strain>
    </source>
</reference>
<feature type="compositionally biased region" description="Low complexity" evidence="1">
    <location>
        <begin position="752"/>
        <end position="768"/>
    </location>
</feature>
<dbReference type="Proteomes" id="UP000199632">
    <property type="component" value="Unassembled WGS sequence"/>
</dbReference>
<feature type="domain" description="Alkaline phosphatase-like protein PglZ C-terminal" evidence="4">
    <location>
        <begin position="789"/>
        <end position="887"/>
    </location>
</feature>
<accession>A0A1H3UXG9</accession>
<proteinExistence type="predicted"/>
<sequence length="891" mass="94430">MTTTTAAHPEAVRRKIESWLAEQGDDTVAMALRGRPEWFGEPALTVNGTTVRVVPCPTPLVARAAIHDLPAGERLVLLTELDDAELGDGVLAHLSKHTVRPIDPWDLVRQAFGVAFLDPTLVIHGSWVPRGIACAARRDGWPVPAGSVLTREHVLRHVSAELLGVDAGALDASGLLQWTTDATAQMAFLQLPADVVEGVSGYLTETVGAAGQPVMAVVRAGHGVDTVALGLLAGILWTADQRTAVAAAAARARLEPRFGGMRLTARQAEALNAAAESWIYRMFDGEDEGRHAALRVLHRAEEIAREIDMTTLLSSSTLLPSGFAQRLRQFADVVRVALPAGGAASAAPAAAVRRVQDAFAAVEAHRGAEAHRVEVARMATRLLRWLASPDGPPPATIDGAVRRHVGDDGWVDRARLDVFVGDRDPAVAEAYRLLHNAVDARRARHDEQFAAQLAAATAAEREPGGMLRVEDVLARVVEPILGTGRRVLLLVLDGMGVAGATELAESLSSAWVELTPDGGHRAGVLAALPTVTEVSRCSLFSGAIAVGQQQAERTAFARRFPHGLLLHKGGLRAGAGATLDGDVLAALADDAVPLVASVINTVDDALDRSTPDTVVWSKDTVASVRDLLAAAGDRVVVITSDHGHVIDRGPDSRVVPSPSSENRWRAVGGPLGPGEVAITGSRVAPDGAAVLLWREELRYGPRKAGYHGGAAPAEAVIPLLVFVAGETSVPGWEPGPVASPAWWRERLAIPGADVPPAGRAGRPPRAQPTQSEQLFDLVTATPQAAPRQRRDLADALLASDRYATRRDPRVPITDERVAAIVRALVDGGGRATLDTLAARAGVPAHRITGTITALRRLLQVEGYPVLTIDPDRHTVHLNQALLTEQFELEPR</sequence>
<evidence type="ECO:0000259" key="2">
    <source>
        <dbReference type="Pfam" id="PF25861"/>
    </source>
</evidence>
<feature type="region of interest" description="Disordered" evidence="1">
    <location>
        <begin position="752"/>
        <end position="771"/>
    </location>
</feature>
<dbReference type="InterPro" id="IPR017850">
    <property type="entry name" value="Alkaline_phosphatase_core_sf"/>
</dbReference>
<dbReference type="Pfam" id="PF25861">
    <property type="entry name" value="PglZ_2nd"/>
    <property type="match status" value="1"/>
</dbReference>
<protein>
    <submittedName>
        <fullName evidence="5">PglZ domain-containing protein</fullName>
    </submittedName>
</protein>
<organism evidence="5 6">
    <name type="scientific">Asanoa ishikariensis</name>
    <dbReference type="NCBI Taxonomy" id="137265"/>
    <lineage>
        <taxon>Bacteria</taxon>
        <taxon>Bacillati</taxon>
        <taxon>Actinomycetota</taxon>
        <taxon>Actinomycetes</taxon>
        <taxon>Micromonosporales</taxon>
        <taxon>Micromonosporaceae</taxon>
        <taxon>Asanoa</taxon>
    </lineage>
</organism>
<dbReference type="NCBIfam" id="NF033446">
    <property type="entry name" value="BREX_PglZ_2"/>
    <property type="match status" value="1"/>
</dbReference>
<evidence type="ECO:0000256" key="1">
    <source>
        <dbReference type="SAM" id="MobiDB-lite"/>
    </source>
</evidence>
<dbReference type="SUPFAM" id="SSF53649">
    <property type="entry name" value="Alkaline phosphatase-like"/>
    <property type="match status" value="1"/>
</dbReference>
<dbReference type="AlphaFoldDB" id="A0A1H3UXG9"/>
<evidence type="ECO:0000259" key="4">
    <source>
        <dbReference type="Pfam" id="PF25863"/>
    </source>
</evidence>
<feature type="domain" description="Alkaline phosphatase-like protein PglZ second" evidence="2">
    <location>
        <begin position="171"/>
        <end position="317"/>
    </location>
</feature>
<gene>
    <name evidence="5" type="ORF">SAMN05421684_8261</name>
</gene>
<dbReference type="InterPro" id="IPR047992">
    <property type="entry name" value="BREX_PglZ"/>
</dbReference>
<evidence type="ECO:0000313" key="6">
    <source>
        <dbReference type="Proteomes" id="UP000199632"/>
    </source>
</evidence>
<dbReference type="InterPro" id="IPR058882">
    <property type="entry name" value="PglZ_C"/>
</dbReference>
<dbReference type="Pfam" id="PF25863">
    <property type="entry name" value="PglZ_C"/>
    <property type="match status" value="1"/>
</dbReference>
<feature type="domain" description="Alkaline phosphatase-like protein PglZ N-terminal" evidence="3">
    <location>
        <begin position="5"/>
        <end position="103"/>
    </location>
</feature>
<dbReference type="STRING" id="137265.SAMN05421684_8261"/>
<dbReference type="OrthoDB" id="6725302at2"/>
<dbReference type="EMBL" id="FNQB01000006">
    <property type="protein sequence ID" value="SDZ66681.1"/>
    <property type="molecule type" value="Genomic_DNA"/>
</dbReference>
<dbReference type="InterPro" id="IPR058880">
    <property type="entry name" value="PglZ_N"/>
</dbReference>
<evidence type="ECO:0000259" key="3">
    <source>
        <dbReference type="Pfam" id="PF25862"/>
    </source>
</evidence>
<name>A0A1H3UXG9_9ACTN</name>
<keyword evidence="6" id="KW-1185">Reference proteome</keyword>